<dbReference type="OrthoDB" id="10025005at2759"/>
<dbReference type="SUPFAM" id="SSF54695">
    <property type="entry name" value="POZ domain"/>
    <property type="match status" value="1"/>
</dbReference>
<comment type="caution">
    <text evidence="2">The sequence shown here is derived from an EMBL/GenBank/DDBJ whole genome shotgun (WGS) entry which is preliminary data.</text>
</comment>
<dbReference type="InterPro" id="IPR000210">
    <property type="entry name" value="BTB/POZ_dom"/>
</dbReference>
<evidence type="ECO:0000313" key="2">
    <source>
        <dbReference type="EMBL" id="CAG8603175.1"/>
    </source>
</evidence>
<dbReference type="GO" id="GO:0051260">
    <property type="term" value="P:protein homooligomerization"/>
    <property type="evidence" value="ECO:0007669"/>
    <property type="project" value="InterPro"/>
</dbReference>
<keyword evidence="3" id="KW-1185">Reference proteome</keyword>
<evidence type="ECO:0000259" key="1">
    <source>
        <dbReference type="SMART" id="SM00225"/>
    </source>
</evidence>
<reference evidence="2" key="1">
    <citation type="submission" date="2021-06" db="EMBL/GenBank/DDBJ databases">
        <authorList>
            <person name="Kallberg Y."/>
            <person name="Tangrot J."/>
            <person name="Rosling A."/>
        </authorList>
    </citation>
    <scope>NUCLEOTIDE SEQUENCE</scope>
    <source>
        <strain evidence="2">CL551</strain>
    </source>
</reference>
<dbReference type="AlphaFoldDB" id="A0A9N9GFS9"/>
<dbReference type="EMBL" id="CAJVPV010006311">
    <property type="protein sequence ID" value="CAG8603175.1"/>
    <property type="molecule type" value="Genomic_DNA"/>
</dbReference>
<sequence length="209" mass="24326">MTSKNNEERIVLNVGGIKYETLRSTLTAYPETLLGTMFSERNQEMLHPVNGNEYFIDRNGRAFHYIMEFYRTGKHTWDPDIGHQHLKSESNSIECLVVTKKELDEELDYFQIPIPNILQLREFYIDLAKDIGKIVTVTSDLIYEAIKRLESQIIIIFSPFTVKFGKKGPPEVLSPLPRVQKIFEIFGEEINEQLQATYPMLTYQFNHSS</sequence>
<dbReference type="CDD" id="cd18316">
    <property type="entry name" value="BTB_POZ_KCTD-like"/>
    <property type="match status" value="1"/>
</dbReference>
<name>A0A9N9GFS9_9GLOM</name>
<dbReference type="Gene3D" id="3.30.710.10">
    <property type="entry name" value="Potassium Channel Kv1.1, Chain A"/>
    <property type="match status" value="1"/>
</dbReference>
<dbReference type="InterPro" id="IPR011333">
    <property type="entry name" value="SKP1/BTB/POZ_sf"/>
</dbReference>
<dbReference type="PANTHER" id="PTHR14499">
    <property type="entry name" value="POTASSIUM CHANNEL TETRAMERIZATION DOMAIN-CONTAINING"/>
    <property type="match status" value="1"/>
</dbReference>
<gene>
    <name evidence="2" type="ORF">AMORRO_LOCUS7871</name>
</gene>
<dbReference type="SMART" id="SM00225">
    <property type="entry name" value="BTB"/>
    <property type="match status" value="1"/>
</dbReference>
<dbReference type="PANTHER" id="PTHR14499:SF136">
    <property type="entry name" value="GH08630P"/>
    <property type="match status" value="1"/>
</dbReference>
<feature type="domain" description="BTB" evidence="1">
    <location>
        <begin position="8"/>
        <end position="127"/>
    </location>
</feature>
<dbReference type="Proteomes" id="UP000789342">
    <property type="component" value="Unassembled WGS sequence"/>
</dbReference>
<evidence type="ECO:0000313" key="3">
    <source>
        <dbReference type="Proteomes" id="UP000789342"/>
    </source>
</evidence>
<dbReference type="InterPro" id="IPR003131">
    <property type="entry name" value="T1-type_BTB"/>
</dbReference>
<protein>
    <submittedName>
        <fullName evidence="2">2045_t:CDS:1</fullName>
    </submittedName>
</protein>
<proteinExistence type="predicted"/>
<accession>A0A9N9GFS9</accession>
<organism evidence="2 3">
    <name type="scientific">Acaulospora morrowiae</name>
    <dbReference type="NCBI Taxonomy" id="94023"/>
    <lineage>
        <taxon>Eukaryota</taxon>
        <taxon>Fungi</taxon>
        <taxon>Fungi incertae sedis</taxon>
        <taxon>Mucoromycota</taxon>
        <taxon>Glomeromycotina</taxon>
        <taxon>Glomeromycetes</taxon>
        <taxon>Diversisporales</taxon>
        <taxon>Acaulosporaceae</taxon>
        <taxon>Acaulospora</taxon>
    </lineage>
</organism>
<feature type="non-terminal residue" evidence="2">
    <location>
        <position position="209"/>
    </location>
</feature>
<dbReference type="Pfam" id="PF02214">
    <property type="entry name" value="BTB_2"/>
    <property type="match status" value="1"/>
</dbReference>